<sequence>MNILSVTGEQVPAGKGGSPSDTFDRSIATYQAGEATKSLTVTYCRYFGKALAEQGIYDQEQEGVPVNRIAAILFLEQNPDTKEGRQYYNETAAFLKLFEGFSLAQFKQKYGAVLS</sequence>
<gene>
    <name evidence="2" type="ORF">EDM56_27085</name>
</gene>
<protein>
    <submittedName>
        <fullName evidence="2">Uncharacterized protein</fullName>
    </submittedName>
</protein>
<reference evidence="2 3" key="1">
    <citation type="submission" date="2018-10" db="EMBL/GenBank/DDBJ databases">
        <title>Phylogenomics of Brevibacillus.</title>
        <authorList>
            <person name="Dunlap C."/>
        </authorList>
    </citation>
    <scope>NUCLEOTIDE SEQUENCE [LARGE SCALE GENOMIC DNA]</scope>
    <source>
        <strain evidence="2 3">JCM 15716</strain>
    </source>
</reference>
<evidence type="ECO:0000313" key="3">
    <source>
        <dbReference type="Proteomes" id="UP000271031"/>
    </source>
</evidence>
<dbReference type="Proteomes" id="UP000271031">
    <property type="component" value="Unassembled WGS sequence"/>
</dbReference>
<name>A0A3M8CZB2_9BACL</name>
<evidence type="ECO:0000313" key="2">
    <source>
        <dbReference type="EMBL" id="RNB81053.1"/>
    </source>
</evidence>
<dbReference type="AlphaFoldDB" id="A0A3M8CZB2"/>
<accession>A0A3M8CZB2</accession>
<organism evidence="2 3">
    <name type="scientific">Brevibacillus fluminis</name>
    <dbReference type="NCBI Taxonomy" id="511487"/>
    <lineage>
        <taxon>Bacteria</taxon>
        <taxon>Bacillati</taxon>
        <taxon>Bacillota</taxon>
        <taxon>Bacilli</taxon>
        <taxon>Bacillales</taxon>
        <taxon>Paenibacillaceae</taxon>
        <taxon>Brevibacillus</taxon>
    </lineage>
</organism>
<dbReference type="EMBL" id="RHHQ01000024">
    <property type="protein sequence ID" value="RNB81053.1"/>
    <property type="molecule type" value="Genomic_DNA"/>
</dbReference>
<feature type="region of interest" description="Disordered" evidence="1">
    <location>
        <begin position="1"/>
        <end position="22"/>
    </location>
</feature>
<dbReference type="OrthoDB" id="2475704at2"/>
<proteinExistence type="predicted"/>
<keyword evidence="3" id="KW-1185">Reference proteome</keyword>
<comment type="caution">
    <text evidence="2">The sequence shown here is derived from an EMBL/GenBank/DDBJ whole genome shotgun (WGS) entry which is preliminary data.</text>
</comment>
<evidence type="ECO:0000256" key="1">
    <source>
        <dbReference type="SAM" id="MobiDB-lite"/>
    </source>
</evidence>
<dbReference type="RefSeq" id="WP_122921055.1">
    <property type="nucleotide sequence ID" value="NZ_RHHQ01000024.1"/>
</dbReference>